<dbReference type="PANTHER" id="PTHR42830">
    <property type="entry name" value="OSMOTICALLY INDUCIBLE FAMILY PROTEIN"/>
    <property type="match status" value="1"/>
</dbReference>
<dbReference type="Gene3D" id="3.30.300.20">
    <property type="match status" value="1"/>
</dbReference>
<dbReference type="RefSeq" id="WP_416206260.1">
    <property type="nucleotide sequence ID" value="NZ_JBBKTX010000014.1"/>
</dbReference>
<dbReference type="InterPro" id="IPR036102">
    <property type="entry name" value="OsmC/Ohrsf"/>
</dbReference>
<dbReference type="InterPro" id="IPR015946">
    <property type="entry name" value="KH_dom-like_a/b"/>
</dbReference>
<gene>
    <name evidence="1" type="ORF">WG929_12250</name>
</gene>
<reference evidence="1 2" key="1">
    <citation type="submission" date="2024-03" db="EMBL/GenBank/DDBJ databases">
        <title>High-quality draft genome sequence of Oceanobacter sp. wDCs-4.</title>
        <authorList>
            <person name="Dong C."/>
        </authorList>
    </citation>
    <scope>NUCLEOTIDE SEQUENCE [LARGE SCALE GENOMIC DNA]</scope>
    <source>
        <strain evidence="2">wDCs-4</strain>
    </source>
</reference>
<comment type="caution">
    <text evidence="1">The sequence shown here is derived from an EMBL/GenBank/DDBJ whole genome shotgun (WGS) entry which is preliminary data.</text>
</comment>
<dbReference type="InterPro" id="IPR052707">
    <property type="entry name" value="OsmC_Ohr_Peroxiredoxin"/>
</dbReference>
<sequence length="148" mass="16500">MTAKVSEHSMDLHWQREGEFSHLGFERRHQLDFGHQAHIAAGGAGNDYGCDPEQMLAASMASCHMMTFLALAAKKRLTVVSYDDRAVAELAQRDDGRFHVACIRLSPRVVFEGDKVPDAEAIMAMHHKAHEHCFIANSVLCEVEVSPR</sequence>
<dbReference type="EMBL" id="JBBKTX010000014">
    <property type="protein sequence ID" value="MFK4753185.1"/>
    <property type="molecule type" value="Genomic_DNA"/>
</dbReference>
<name>A0ABW8NJM3_9GAMM</name>
<protein>
    <submittedName>
        <fullName evidence="1">OsmC family protein</fullName>
    </submittedName>
</protein>
<proteinExistence type="predicted"/>
<dbReference type="Pfam" id="PF02566">
    <property type="entry name" value="OsmC"/>
    <property type="match status" value="1"/>
</dbReference>
<organism evidence="1 2">
    <name type="scientific">Oceanobacter antarcticus</name>
    <dbReference type="NCBI Taxonomy" id="3133425"/>
    <lineage>
        <taxon>Bacteria</taxon>
        <taxon>Pseudomonadati</taxon>
        <taxon>Pseudomonadota</taxon>
        <taxon>Gammaproteobacteria</taxon>
        <taxon>Oceanospirillales</taxon>
        <taxon>Oceanospirillaceae</taxon>
        <taxon>Oceanobacter</taxon>
    </lineage>
</organism>
<dbReference type="SUPFAM" id="SSF82784">
    <property type="entry name" value="OsmC-like"/>
    <property type="match status" value="1"/>
</dbReference>
<dbReference type="PANTHER" id="PTHR42830:SF2">
    <property type="entry name" value="OSMC_OHR FAMILY PROTEIN"/>
    <property type="match status" value="1"/>
</dbReference>
<keyword evidence="2" id="KW-1185">Reference proteome</keyword>
<evidence type="ECO:0000313" key="2">
    <source>
        <dbReference type="Proteomes" id="UP001620597"/>
    </source>
</evidence>
<accession>A0ABW8NJM3</accession>
<evidence type="ECO:0000313" key="1">
    <source>
        <dbReference type="EMBL" id="MFK4753185.1"/>
    </source>
</evidence>
<dbReference type="Proteomes" id="UP001620597">
    <property type="component" value="Unassembled WGS sequence"/>
</dbReference>
<dbReference type="InterPro" id="IPR003718">
    <property type="entry name" value="OsmC/Ohr_fam"/>
</dbReference>